<dbReference type="STRING" id="316067.Geob_3857"/>
<dbReference type="KEGG" id="geo:Geob_3857"/>
<dbReference type="AlphaFoldDB" id="A0A068F111"/>
<name>A0A068F111_GEODF</name>
<organism evidence="2 3">
    <name type="scientific">Geotalea daltonii (strain DSM 22248 / JCM 15807 / FRC-32)</name>
    <name type="common">Geobacter daltonii</name>
    <dbReference type="NCBI Taxonomy" id="316067"/>
    <lineage>
        <taxon>Bacteria</taxon>
        <taxon>Pseudomonadati</taxon>
        <taxon>Thermodesulfobacteriota</taxon>
        <taxon>Desulfuromonadia</taxon>
        <taxon>Geobacterales</taxon>
        <taxon>Geobacteraceae</taxon>
        <taxon>Geotalea</taxon>
    </lineage>
</organism>
<evidence type="ECO:0000313" key="2">
    <source>
        <dbReference type="EMBL" id="AID57976.1"/>
    </source>
</evidence>
<gene>
    <name evidence="2" type="ordered locus">Geob_3857</name>
</gene>
<feature type="transmembrane region" description="Helical" evidence="1">
    <location>
        <begin position="67"/>
        <end position="87"/>
    </location>
</feature>
<dbReference type="EMBL" id="CP001390">
    <property type="protein sequence ID" value="AID57976.1"/>
    <property type="molecule type" value="Genomic_DNA"/>
</dbReference>
<sequence length="95" mass="10662">MRYWMIKVAAVAVLVLIGYKIPTIWPPLCVAVWGVYALSLITSSFLLRKPEGSEAEKRHKIKKIVSFVGNIATAALISAPVVVGHWYRVMYFGNR</sequence>
<reference evidence="2 3" key="1">
    <citation type="submission" date="2009-01" db="EMBL/GenBank/DDBJ databases">
        <title>Complete sequence of Geobacter sp. FRC-32.</title>
        <authorList>
            <consortium name="US DOE Joint Genome Institute"/>
            <person name="Lucas S."/>
            <person name="Copeland A."/>
            <person name="Lapidus A."/>
            <person name="Glavina del Rio T."/>
            <person name="Dalin E."/>
            <person name="Tice H."/>
            <person name="Bruce D."/>
            <person name="Goodwin L."/>
            <person name="Pitluck S."/>
            <person name="Saunders E."/>
            <person name="Brettin T."/>
            <person name="Detter J.C."/>
            <person name="Han C."/>
            <person name="Larimer F."/>
            <person name="Land M."/>
            <person name="Hauser L."/>
            <person name="Kyrpides N."/>
            <person name="Ovchinnikova G."/>
            <person name="Kostka J."/>
            <person name="Richardson P."/>
        </authorList>
    </citation>
    <scope>NUCLEOTIDE SEQUENCE [LARGE SCALE GENOMIC DNA]</scope>
    <source>
        <strain evidence="3">DSM 22248 / JCM 15807 / FRC-32</strain>
    </source>
</reference>
<evidence type="ECO:0000313" key="3">
    <source>
        <dbReference type="Proteomes" id="UP000007721"/>
    </source>
</evidence>
<evidence type="ECO:0000256" key="1">
    <source>
        <dbReference type="SAM" id="Phobius"/>
    </source>
</evidence>
<protein>
    <submittedName>
        <fullName evidence="2">Uncharacterized protein</fullName>
    </submittedName>
</protein>
<keyword evidence="3" id="KW-1185">Reference proteome</keyword>
<accession>A0A068F111</accession>
<dbReference type="HOGENOM" id="CLU_2368843_0_0_7"/>
<keyword evidence="1" id="KW-1133">Transmembrane helix</keyword>
<keyword evidence="1" id="KW-0812">Transmembrane</keyword>
<dbReference type="Proteomes" id="UP000007721">
    <property type="component" value="Chromosome"/>
</dbReference>
<feature type="transmembrane region" description="Helical" evidence="1">
    <location>
        <begin position="30"/>
        <end position="47"/>
    </location>
</feature>
<proteinExistence type="predicted"/>
<keyword evidence="1" id="KW-0472">Membrane</keyword>